<keyword evidence="3" id="KW-0732">Signal</keyword>
<dbReference type="InterPro" id="IPR009606">
    <property type="entry name" value="DEAL/Modifying_wall_lignin1/2"/>
</dbReference>
<evidence type="ECO:0000256" key="1">
    <source>
        <dbReference type="ARBA" id="ARBA00004127"/>
    </source>
</evidence>
<evidence type="ECO:0000256" key="2">
    <source>
        <dbReference type="ARBA" id="ARBA00022692"/>
    </source>
</evidence>
<evidence type="ECO:0000313" key="8">
    <source>
        <dbReference type="EMBL" id="CAH9055338.1"/>
    </source>
</evidence>
<gene>
    <name evidence="8" type="ORF">CEURO_LOCUS795</name>
</gene>
<dbReference type="GO" id="GO:0012505">
    <property type="term" value="C:endomembrane system"/>
    <property type="evidence" value="ECO:0007669"/>
    <property type="project" value="UniProtKB-SubCell"/>
</dbReference>
<feature type="transmembrane region" description="Helical" evidence="7">
    <location>
        <begin position="85"/>
        <end position="103"/>
    </location>
</feature>
<comment type="caution">
    <text evidence="8">The sequence shown here is derived from an EMBL/GenBank/DDBJ whole genome shotgun (WGS) entry which is preliminary data.</text>
</comment>
<comment type="subcellular location">
    <subcellularLocation>
        <location evidence="1">Endomembrane system</location>
        <topology evidence="1">Multi-pass membrane protein</topology>
    </subcellularLocation>
</comment>
<dbReference type="AlphaFoldDB" id="A0A9P0YHA9"/>
<keyword evidence="4 7" id="KW-1133">Transmembrane helix</keyword>
<dbReference type="Proteomes" id="UP001152484">
    <property type="component" value="Unassembled WGS sequence"/>
</dbReference>
<dbReference type="Pfam" id="PF06749">
    <property type="entry name" value="DUF1218"/>
    <property type="match status" value="1"/>
</dbReference>
<evidence type="ECO:0000313" key="9">
    <source>
        <dbReference type="Proteomes" id="UP001152484"/>
    </source>
</evidence>
<keyword evidence="5 7" id="KW-0472">Membrane</keyword>
<evidence type="ECO:0000256" key="4">
    <source>
        <dbReference type="ARBA" id="ARBA00022989"/>
    </source>
</evidence>
<organism evidence="8 9">
    <name type="scientific">Cuscuta europaea</name>
    <name type="common">European dodder</name>
    <dbReference type="NCBI Taxonomy" id="41803"/>
    <lineage>
        <taxon>Eukaryota</taxon>
        <taxon>Viridiplantae</taxon>
        <taxon>Streptophyta</taxon>
        <taxon>Embryophyta</taxon>
        <taxon>Tracheophyta</taxon>
        <taxon>Spermatophyta</taxon>
        <taxon>Magnoliopsida</taxon>
        <taxon>eudicotyledons</taxon>
        <taxon>Gunneridae</taxon>
        <taxon>Pentapetalae</taxon>
        <taxon>asterids</taxon>
        <taxon>lamiids</taxon>
        <taxon>Solanales</taxon>
        <taxon>Convolvulaceae</taxon>
        <taxon>Cuscuteae</taxon>
        <taxon>Cuscuta</taxon>
        <taxon>Cuscuta subgen. Cuscuta</taxon>
    </lineage>
</organism>
<dbReference type="EMBL" id="CAMAPE010000003">
    <property type="protein sequence ID" value="CAH9055338.1"/>
    <property type="molecule type" value="Genomic_DNA"/>
</dbReference>
<evidence type="ECO:0000256" key="6">
    <source>
        <dbReference type="ARBA" id="ARBA00029467"/>
    </source>
</evidence>
<evidence type="ECO:0000256" key="7">
    <source>
        <dbReference type="SAM" id="Phobius"/>
    </source>
</evidence>
<dbReference type="OrthoDB" id="10412035at2759"/>
<keyword evidence="9" id="KW-1185">Reference proteome</keyword>
<comment type="similarity">
    <text evidence="6">Belongs to the DESIGUAL family.</text>
</comment>
<evidence type="ECO:0000256" key="3">
    <source>
        <dbReference type="ARBA" id="ARBA00022729"/>
    </source>
</evidence>
<sequence length="161" mass="17361">MDLCAALFGWMAERSQDEVKSVGALGFECTKRRNHSAYALGSLAAHMVGIGHVAALCLGRCLWVPGCWECCCGSGLNPPTNTMSWVAWGAMWLSFVMAEVLLVRATNENKKSSTISCHISTDGWLKWGAYAALAHLLSAIAFRFYAAKAYTPSLPATHSTA</sequence>
<dbReference type="InterPro" id="IPR052222">
    <property type="entry name" value="DESIGUAL"/>
</dbReference>
<protein>
    <submittedName>
        <fullName evidence="8">Uncharacterized protein</fullName>
    </submittedName>
</protein>
<name>A0A9P0YHA9_CUSEU</name>
<keyword evidence="2 7" id="KW-0812">Transmembrane</keyword>
<evidence type="ECO:0000256" key="5">
    <source>
        <dbReference type="ARBA" id="ARBA00023136"/>
    </source>
</evidence>
<feature type="transmembrane region" description="Helical" evidence="7">
    <location>
        <begin position="124"/>
        <end position="146"/>
    </location>
</feature>
<accession>A0A9P0YHA9</accession>
<dbReference type="PANTHER" id="PTHR31769">
    <property type="entry name" value="OS07G0462200 PROTEIN-RELATED"/>
    <property type="match status" value="1"/>
</dbReference>
<reference evidence="8" key="1">
    <citation type="submission" date="2022-07" db="EMBL/GenBank/DDBJ databases">
        <authorList>
            <person name="Macas J."/>
            <person name="Novak P."/>
            <person name="Neumann P."/>
        </authorList>
    </citation>
    <scope>NUCLEOTIDE SEQUENCE</scope>
</reference>
<proteinExistence type="inferred from homology"/>